<feature type="domain" description="GTP cyclohydrolase I" evidence="5">
    <location>
        <begin position="43"/>
        <end position="220"/>
    </location>
</feature>
<reference evidence="6 7" key="1">
    <citation type="journal article" date="2016" name="Genom Data">
        <title>Complete genome sequence of a giant Vibrio phage ValKK3 infecting Vibrio alginolyticus.</title>
        <authorList>
            <person name="Lal T.M."/>
            <person name="Sano M."/>
            <person name="Hatai K."/>
            <person name="Ransangan J."/>
        </authorList>
    </citation>
    <scope>NUCLEOTIDE SEQUENCE [LARGE SCALE GENOMIC DNA]</scope>
</reference>
<dbReference type="Pfam" id="PF01227">
    <property type="entry name" value="GTP_cyclohydroI"/>
    <property type="match status" value="1"/>
</dbReference>
<keyword evidence="7" id="KW-1185">Reference proteome</keyword>
<dbReference type="Gene3D" id="3.30.1130.10">
    <property type="match status" value="1"/>
</dbReference>
<evidence type="ECO:0000256" key="3">
    <source>
        <dbReference type="ARBA" id="ARBA00012715"/>
    </source>
</evidence>
<accession>A0A0D4DAQ7</accession>
<evidence type="ECO:0000256" key="1">
    <source>
        <dbReference type="ARBA" id="ARBA00001052"/>
    </source>
</evidence>
<dbReference type="RefSeq" id="YP_009201242.1">
    <property type="nucleotide sequence ID" value="NC_028829.1"/>
</dbReference>
<evidence type="ECO:0000313" key="7">
    <source>
        <dbReference type="Proteomes" id="UP000202888"/>
    </source>
</evidence>
<comment type="pathway">
    <text evidence="2">Cofactor biosynthesis; 7,8-dihydroneopterin triphosphate biosynthesis; 7,8-dihydroneopterin triphosphate from GTP: step 1/1.</text>
</comment>
<dbReference type="GO" id="GO:0008270">
    <property type="term" value="F:zinc ion binding"/>
    <property type="evidence" value="ECO:0007669"/>
    <property type="project" value="TreeGrafter"/>
</dbReference>
<dbReference type="NCBIfam" id="NF006824">
    <property type="entry name" value="PRK09347.1-1"/>
    <property type="match status" value="1"/>
</dbReference>
<dbReference type="GO" id="GO:0006729">
    <property type="term" value="P:tetrahydrobiopterin biosynthetic process"/>
    <property type="evidence" value="ECO:0007669"/>
    <property type="project" value="TreeGrafter"/>
</dbReference>
<evidence type="ECO:0000256" key="2">
    <source>
        <dbReference type="ARBA" id="ARBA00005080"/>
    </source>
</evidence>
<dbReference type="GO" id="GO:0046654">
    <property type="term" value="P:tetrahydrofolate biosynthetic process"/>
    <property type="evidence" value="ECO:0007669"/>
    <property type="project" value="InterPro"/>
</dbReference>
<evidence type="ECO:0000313" key="6">
    <source>
        <dbReference type="EMBL" id="AJT60980.1"/>
    </source>
</evidence>
<dbReference type="Gene3D" id="1.10.286.10">
    <property type="match status" value="1"/>
</dbReference>
<dbReference type="SUPFAM" id="SSF55620">
    <property type="entry name" value="Tetrahydrobiopterin biosynthesis enzymes-like"/>
    <property type="match status" value="1"/>
</dbReference>
<keyword evidence="4 6" id="KW-0378">Hydrolase</keyword>
<protein>
    <recommendedName>
        <fullName evidence="3">GTP cyclohydrolase I</fullName>
        <ecNumber evidence="3">3.5.4.16</ecNumber>
    </recommendedName>
</protein>
<dbReference type="GeneID" id="26628465"/>
<dbReference type="PROSITE" id="PS00859">
    <property type="entry name" value="GTP_CYCLOHYDROL_1_1"/>
    <property type="match status" value="1"/>
</dbReference>
<sequence>MLDKNKVDPILGQKVEAHLREIGMHTPTVENGLTDDEKKVILEDRFTDIMQALGLDLTDDSLVDTPKRWAKMMVNELMSGLSPDMFPKCTAVDNKMNYDQMVCEKGITVLSQCEHHIVTIDGFATVAYIPNKKVLGLSKMNRIVEYFARRPQIQERLTVQIAEALKFILETEDVAVLIDAKHYCVKARGVEDNNSSTVTSHLSGAFRTEPEARAEFMSLARG</sequence>
<dbReference type="PROSITE" id="PS00860">
    <property type="entry name" value="GTP_CYCLOHYDROL_1_2"/>
    <property type="match status" value="1"/>
</dbReference>
<dbReference type="UniPathway" id="UPA00848">
    <property type="reaction ID" value="UER00151"/>
</dbReference>
<dbReference type="NCBIfam" id="NF006825">
    <property type="entry name" value="PRK09347.1-2"/>
    <property type="match status" value="1"/>
</dbReference>
<dbReference type="EC" id="3.5.4.16" evidence="3"/>
<dbReference type="InterPro" id="IPR043134">
    <property type="entry name" value="GTP-CH-I_N"/>
</dbReference>
<proteinExistence type="inferred from homology"/>
<name>A0A0D4DAQ7_9CAUD</name>
<organism evidence="6 7">
    <name type="scientific">Vibrio phage ValKK3</name>
    <dbReference type="NCBI Taxonomy" id="1610855"/>
    <lineage>
        <taxon>Viruses</taxon>
        <taxon>Duplodnaviria</taxon>
        <taxon>Heunggongvirae</taxon>
        <taxon>Uroviricota</taxon>
        <taxon>Caudoviricetes</taxon>
        <taxon>Pantevenvirales</taxon>
        <taxon>Straboviridae</taxon>
        <taxon>Schizotequatrovirus</taxon>
        <taxon>Schizotequatrovirus valkk3</taxon>
    </lineage>
</organism>
<dbReference type="PANTHER" id="PTHR11109">
    <property type="entry name" value="GTP CYCLOHYDROLASE I"/>
    <property type="match status" value="1"/>
</dbReference>
<evidence type="ECO:0000259" key="5">
    <source>
        <dbReference type="Pfam" id="PF01227"/>
    </source>
</evidence>
<dbReference type="PANTHER" id="PTHR11109:SF7">
    <property type="entry name" value="GTP CYCLOHYDROLASE 1"/>
    <property type="match status" value="1"/>
</dbReference>
<dbReference type="GO" id="GO:0005525">
    <property type="term" value="F:GTP binding"/>
    <property type="evidence" value="ECO:0007669"/>
    <property type="project" value="TreeGrafter"/>
</dbReference>
<dbReference type="NCBIfam" id="TIGR00063">
    <property type="entry name" value="folE"/>
    <property type="match status" value="1"/>
</dbReference>
<dbReference type="InterPro" id="IPR018234">
    <property type="entry name" value="GTP_CycHdrlase_I_CS"/>
</dbReference>
<dbReference type="InterPro" id="IPR020602">
    <property type="entry name" value="GTP_CycHdrlase_I_dom"/>
</dbReference>
<dbReference type="InterPro" id="IPR001474">
    <property type="entry name" value="GTP_CycHdrlase_I"/>
</dbReference>
<dbReference type="Proteomes" id="UP000202888">
    <property type="component" value="Segment"/>
</dbReference>
<dbReference type="NCBIfam" id="NF006826">
    <property type="entry name" value="PRK09347.1-3"/>
    <property type="match status" value="1"/>
</dbReference>
<dbReference type="FunFam" id="3.30.1130.10:FF:000001">
    <property type="entry name" value="GTP cyclohydrolase 1"/>
    <property type="match status" value="1"/>
</dbReference>
<dbReference type="KEGG" id="vg:26628465"/>
<comment type="catalytic activity">
    <reaction evidence="1">
        <text>GTP + H2O = 7,8-dihydroneopterin 3'-triphosphate + formate + H(+)</text>
        <dbReference type="Rhea" id="RHEA:17473"/>
        <dbReference type="ChEBI" id="CHEBI:15377"/>
        <dbReference type="ChEBI" id="CHEBI:15378"/>
        <dbReference type="ChEBI" id="CHEBI:15740"/>
        <dbReference type="ChEBI" id="CHEBI:37565"/>
        <dbReference type="ChEBI" id="CHEBI:58462"/>
        <dbReference type="EC" id="3.5.4.16"/>
    </reaction>
</comment>
<evidence type="ECO:0000256" key="4">
    <source>
        <dbReference type="ARBA" id="ARBA00022801"/>
    </source>
</evidence>
<dbReference type="GO" id="GO:0003934">
    <property type="term" value="F:GTP cyclohydrolase I activity"/>
    <property type="evidence" value="ECO:0007669"/>
    <property type="project" value="UniProtKB-EC"/>
</dbReference>
<dbReference type="HAMAP" id="MF_00223">
    <property type="entry name" value="FolE"/>
    <property type="match status" value="1"/>
</dbReference>
<dbReference type="EMBL" id="KP671755">
    <property type="protein sequence ID" value="AJT60980.1"/>
    <property type="molecule type" value="Genomic_DNA"/>
</dbReference>
<dbReference type="InterPro" id="IPR043133">
    <property type="entry name" value="GTP-CH-I_C/QueF"/>
</dbReference>
<dbReference type="OrthoDB" id="9799at10239"/>